<dbReference type="OrthoDB" id="436347at2759"/>
<feature type="compositionally biased region" description="Basic residues" evidence="1">
    <location>
        <begin position="301"/>
        <end position="314"/>
    </location>
</feature>
<name>C5KRW7_PERM5</name>
<feature type="compositionally biased region" description="Low complexity" evidence="1">
    <location>
        <begin position="39"/>
        <end position="59"/>
    </location>
</feature>
<feature type="region of interest" description="Disordered" evidence="1">
    <location>
        <begin position="1"/>
        <end position="60"/>
    </location>
</feature>
<proteinExistence type="predicted"/>
<dbReference type="GeneID" id="9059005"/>
<evidence type="ECO:0000313" key="3">
    <source>
        <dbReference type="Proteomes" id="UP000007800"/>
    </source>
</evidence>
<organism evidence="3">
    <name type="scientific">Perkinsus marinus (strain ATCC 50983 / TXsc)</name>
    <dbReference type="NCBI Taxonomy" id="423536"/>
    <lineage>
        <taxon>Eukaryota</taxon>
        <taxon>Sar</taxon>
        <taxon>Alveolata</taxon>
        <taxon>Perkinsozoa</taxon>
        <taxon>Perkinsea</taxon>
        <taxon>Perkinsida</taxon>
        <taxon>Perkinsidae</taxon>
        <taxon>Perkinsus</taxon>
    </lineage>
</organism>
<dbReference type="AlphaFoldDB" id="C5KRW7"/>
<feature type="region of interest" description="Disordered" evidence="1">
    <location>
        <begin position="153"/>
        <end position="213"/>
    </location>
</feature>
<feature type="region of interest" description="Disordered" evidence="1">
    <location>
        <begin position="291"/>
        <end position="350"/>
    </location>
</feature>
<keyword evidence="3" id="KW-1185">Reference proteome</keyword>
<sequence length="381" mass="40145">MALNDDLSLTSWDKTEDPTVVLDLPFDTPTTLPQPPSSQGPGLELPTSPSGTLSTCSSSDVAYGMSSPPFSAVPPLSALEAPNAALTSTPQQSASGFLGAGLPSTGLSTAFVNSPSDSVLSTIGQEPGLDALSRIIAARCVDPLTLPQAAVQDYNDDDHKQQQPAPKRARAAESQQYDGDALWGSGLTAPSAGGSLPPPPTQRPTLQQSGGLSPYMMLNSMRKKEYAAPPGVWKNSGGYISTVYVNKRRVYGPLRKTLAESVRDREEMLIAKENHASEEEIRELVAALKGINGGGSSRASSKGRKHRKPRKSSKTKTNSTTTTTTTSTTTSSTGSEEGLFPTIPETDAAGPAMELPSLATRFQNENYFGGFSPDAFGFAQY</sequence>
<protein>
    <submittedName>
        <fullName evidence="2">Uncharacterized protein</fullName>
    </submittedName>
</protein>
<gene>
    <name evidence="2" type="ORF">Pmar_PMAR018063</name>
</gene>
<dbReference type="RefSeq" id="XP_002781013.1">
    <property type="nucleotide sequence ID" value="XM_002780967.1"/>
</dbReference>
<reference evidence="2 3" key="1">
    <citation type="submission" date="2008-07" db="EMBL/GenBank/DDBJ databases">
        <authorList>
            <person name="El-Sayed N."/>
            <person name="Caler E."/>
            <person name="Inman J."/>
            <person name="Amedeo P."/>
            <person name="Hass B."/>
            <person name="Wortman J."/>
        </authorList>
    </citation>
    <scope>NUCLEOTIDE SEQUENCE [LARGE SCALE GENOMIC DNA]</scope>
    <source>
        <strain evidence="3">ATCC 50983 / TXsc</strain>
    </source>
</reference>
<dbReference type="InParanoid" id="C5KRW7"/>
<evidence type="ECO:0000313" key="2">
    <source>
        <dbReference type="EMBL" id="EER12808.1"/>
    </source>
</evidence>
<evidence type="ECO:0000256" key="1">
    <source>
        <dbReference type="SAM" id="MobiDB-lite"/>
    </source>
</evidence>
<feature type="compositionally biased region" description="Low complexity" evidence="1">
    <location>
        <begin position="315"/>
        <end position="333"/>
    </location>
</feature>
<dbReference type="Proteomes" id="UP000007800">
    <property type="component" value="Unassembled WGS sequence"/>
</dbReference>
<accession>C5KRW7</accession>
<dbReference type="OMA" id="GLSPYMM"/>
<dbReference type="EMBL" id="GG675931">
    <property type="protein sequence ID" value="EER12808.1"/>
    <property type="molecule type" value="Genomic_DNA"/>
</dbReference>